<dbReference type="Pfam" id="PF08545">
    <property type="entry name" value="ACP_syn_III"/>
    <property type="match status" value="1"/>
</dbReference>
<evidence type="ECO:0000259" key="3">
    <source>
        <dbReference type="Pfam" id="PF08541"/>
    </source>
</evidence>
<reference evidence="5" key="2">
    <citation type="submission" date="2020-09" db="EMBL/GenBank/DDBJ databases">
        <authorList>
            <person name="Sun Q."/>
            <person name="Zhou Y."/>
        </authorList>
    </citation>
    <scope>NUCLEOTIDE SEQUENCE</scope>
    <source>
        <strain evidence="5">CGMCC 4.5737</strain>
    </source>
</reference>
<keyword evidence="6" id="KW-1185">Reference proteome</keyword>
<keyword evidence="2" id="KW-0012">Acyltransferase</keyword>
<keyword evidence="1" id="KW-0808">Transferase</keyword>
<dbReference type="PANTHER" id="PTHR34069">
    <property type="entry name" value="3-OXOACYL-[ACYL-CARRIER-PROTEIN] SYNTHASE 3"/>
    <property type="match status" value="1"/>
</dbReference>
<feature type="domain" description="Beta-ketoacyl-[acyl-carrier-protein] synthase III N-terminal" evidence="4">
    <location>
        <begin position="86"/>
        <end position="158"/>
    </location>
</feature>
<feature type="domain" description="Beta-ketoacyl-[acyl-carrier-protein] synthase III C-terminal" evidence="3">
    <location>
        <begin position="235"/>
        <end position="300"/>
    </location>
</feature>
<dbReference type="SUPFAM" id="SSF53901">
    <property type="entry name" value="Thiolase-like"/>
    <property type="match status" value="1"/>
</dbReference>
<gene>
    <name evidence="5" type="ORF">GCM10012275_34030</name>
</gene>
<proteinExistence type="predicted"/>
<evidence type="ECO:0000313" key="6">
    <source>
        <dbReference type="Proteomes" id="UP000637578"/>
    </source>
</evidence>
<accession>A0A8J3FX90</accession>
<sequence>MGTTIKATAVSADPALNSSIRHASTAATRCLERAGISTDQVDLLINAGVYRDRNMAEPAMAALIQKEVGINLDYIEHPTPTPGFSFDLMNGACGMLNAVQVADAYLRSGNAEYALVVSGDAHPGNGSARDKDTHQFPYAASGAAMLLQRGLDTEAGFGRVRVRVSAGARRGVEGYLPVSTMGTEGRRRITVQQDDDYVDQLVALAAEAVREYVQVENVDLTGTLLVTSRPTPDFAIQLAQRLGVPEESALTATGVEGDPHSSALTFAYEEAVASGQVRAHEQLLFVAAGAGMTTACALYRPEPQS</sequence>
<dbReference type="InterPro" id="IPR013747">
    <property type="entry name" value="ACP_syn_III_C"/>
</dbReference>
<name>A0A8J3FX90_9PSEU</name>
<evidence type="ECO:0000256" key="2">
    <source>
        <dbReference type="ARBA" id="ARBA00023315"/>
    </source>
</evidence>
<comment type="caution">
    <text evidence="5">The sequence shown here is derived from an EMBL/GenBank/DDBJ whole genome shotgun (WGS) entry which is preliminary data.</text>
</comment>
<dbReference type="Pfam" id="PF08541">
    <property type="entry name" value="ACP_syn_III_C"/>
    <property type="match status" value="1"/>
</dbReference>
<dbReference type="AlphaFoldDB" id="A0A8J3FX90"/>
<dbReference type="Proteomes" id="UP000637578">
    <property type="component" value="Unassembled WGS sequence"/>
</dbReference>
<dbReference type="EMBL" id="BMMK01000015">
    <property type="protein sequence ID" value="GGM60060.1"/>
    <property type="molecule type" value="Genomic_DNA"/>
</dbReference>
<evidence type="ECO:0000259" key="4">
    <source>
        <dbReference type="Pfam" id="PF08545"/>
    </source>
</evidence>
<reference evidence="5" key="1">
    <citation type="journal article" date="2014" name="Int. J. Syst. Evol. Microbiol.">
        <title>Complete genome sequence of Corynebacterium casei LMG S-19264T (=DSM 44701T), isolated from a smear-ripened cheese.</title>
        <authorList>
            <consortium name="US DOE Joint Genome Institute (JGI-PGF)"/>
            <person name="Walter F."/>
            <person name="Albersmeier A."/>
            <person name="Kalinowski J."/>
            <person name="Ruckert C."/>
        </authorList>
    </citation>
    <scope>NUCLEOTIDE SEQUENCE</scope>
    <source>
        <strain evidence="5">CGMCC 4.5737</strain>
    </source>
</reference>
<dbReference type="GO" id="GO:0006633">
    <property type="term" value="P:fatty acid biosynthetic process"/>
    <property type="evidence" value="ECO:0007669"/>
    <property type="project" value="InterPro"/>
</dbReference>
<protein>
    <submittedName>
        <fullName evidence="5">Uncharacterized protein</fullName>
    </submittedName>
</protein>
<organism evidence="5 6">
    <name type="scientific">Longimycelium tulufanense</name>
    <dbReference type="NCBI Taxonomy" id="907463"/>
    <lineage>
        <taxon>Bacteria</taxon>
        <taxon>Bacillati</taxon>
        <taxon>Actinomycetota</taxon>
        <taxon>Actinomycetes</taxon>
        <taxon>Pseudonocardiales</taxon>
        <taxon>Pseudonocardiaceae</taxon>
        <taxon>Longimycelium</taxon>
    </lineage>
</organism>
<dbReference type="Gene3D" id="3.40.47.10">
    <property type="match status" value="2"/>
</dbReference>
<evidence type="ECO:0000313" key="5">
    <source>
        <dbReference type="EMBL" id="GGM60060.1"/>
    </source>
</evidence>
<dbReference type="RefSeq" id="WP_189058788.1">
    <property type="nucleotide sequence ID" value="NZ_BMMK01000015.1"/>
</dbReference>
<dbReference type="InterPro" id="IPR016039">
    <property type="entry name" value="Thiolase-like"/>
</dbReference>
<evidence type="ECO:0000256" key="1">
    <source>
        <dbReference type="ARBA" id="ARBA00022679"/>
    </source>
</evidence>
<dbReference type="PANTHER" id="PTHR34069:SF2">
    <property type="entry name" value="BETA-KETOACYL-[ACYL-CARRIER-PROTEIN] SYNTHASE III"/>
    <property type="match status" value="1"/>
</dbReference>
<dbReference type="GO" id="GO:0044550">
    <property type="term" value="P:secondary metabolite biosynthetic process"/>
    <property type="evidence" value="ECO:0007669"/>
    <property type="project" value="TreeGrafter"/>
</dbReference>
<dbReference type="GO" id="GO:0004315">
    <property type="term" value="F:3-oxoacyl-[acyl-carrier-protein] synthase activity"/>
    <property type="evidence" value="ECO:0007669"/>
    <property type="project" value="InterPro"/>
</dbReference>
<dbReference type="InterPro" id="IPR013751">
    <property type="entry name" value="ACP_syn_III_N"/>
</dbReference>